<evidence type="ECO:0000313" key="3">
    <source>
        <dbReference type="EMBL" id="KAG0480072.1"/>
    </source>
</evidence>
<dbReference type="InterPro" id="IPR012340">
    <property type="entry name" value="NA-bd_OB-fold"/>
</dbReference>
<accession>A0A835R652</accession>
<gene>
    <name evidence="3" type="ORF">HPP92_010930</name>
</gene>
<sequence>MVIWLTRHPPFFAALAKDFLKNFADANGELKYLNLLQDVANRRTRAVQIELDDLFNYKDLDEEFLERVTENTRRYVSIFAEAVDELLPEPTELFSAEDDHDILMTQRAEDLTENADNSDPFGEDATGNQKIFYEG</sequence>
<dbReference type="EMBL" id="JADCNL010000005">
    <property type="protein sequence ID" value="KAG0480072.1"/>
    <property type="molecule type" value="Genomic_DNA"/>
</dbReference>
<dbReference type="Gene3D" id="3.30.1640.10">
    <property type="entry name" value="mini-chromosome maintenance (MCM) complex, chain A, domain 1"/>
    <property type="match status" value="1"/>
</dbReference>
<reference evidence="3 4" key="1">
    <citation type="journal article" date="2020" name="Nat. Food">
        <title>A phased Vanilla planifolia genome enables genetic improvement of flavour and production.</title>
        <authorList>
            <person name="Hasing T."/>
            <person name="Tang H."/>
            <person name="Brym M."/>
            <person name="Khazi F."/>
            <person name="Huang T."/>
            <person name="Chambers A.H."/>
        </authorList>
    </citation>
    <scope>NUCLEOTIDE SEQUENCE [LARGE SCALE GENOMIC DNA]</scope>
    <source>
        <tissue evidence="3">Leaf</tissue>
    </source>
</reference>
<feature type="domain" description="MCM N-terminal" evidence="2">
    <location>
        <begin position="17"/>
        <end position="99"/>
    </location>
</feature>
<dbReference type="AlphaFoldDB" id="A0A835R652"/>
<evidence type="ECO:0000259" key="2">
    <source>
        <dbReference type="Pfam" id="PF14551"/>
    </source>
</evidence>
<feature type="region of interest" description="Disordered" evidence="1">
    <location>
        <begin position="108"/>
        <end position="129"/>
    </location>
</feature>
<keyword evidence="4" id="KW-1185">Reference proteome</keyword>
<protein>
    <recommendedName>
        <fullName evidence="2">MCM N-terminal domain-containing protein</fullName>
    </recommendedName>
</protein>
<evidence type="ECO:0000256" key="1">
    <source>
        <dbReference type="SAM" id="MobiDB-lite"/>
    </source>
</evidence>
<dbReference type="FunFam" id="3.30.1640.10:FF:000013">
    <property type="entry name" value="DNA replication licensing factor MCM7"/>
    <property type="match status" value="1"/>
</dbReference>
<organism evidence="3 4">
    <name type="scientific">Vanilla planifolia</name>
    <name type="common">Vanilla</name>
    <dbReference type="NCBI Taxonomy" id="51239"/>
    <lineage>
        <taxon>Eukaryota</taxon>
        <taxon>Viridiplantae</taxon>
        <taxon>Streptophyta</taxon>
        <taxon>Embryophyta</taxon>
        <taxon>Tracheophyta</taxon>
        <taxon>Spermatophyta</taxon>
        <taxon>Magnoliopsida</taxon>
        <taxon>Liliopsida</taxon>
        <taxon>Asparagales</taxon>
        <taxon>Orchidaceae</taxon>
        <taxon>Vanilloideae</taxon>
        <taxon>Vanilleae</taxon>
        <taxon>Vanilla</taxon>
    </lineage>
</organism>
<dbReference type="Pfam" id="PF14551">
    <property type="entry name" value="MCM_N"/>
    <property type="match status" value="1"/>
</dbReference>
<dbReference type="OrthoDB" id="838682at2759"/>
<evidence type="ECO:0000313" key="4">
    <source>
        <dbReference type="Proteomes" id="UP000636800"/>
    </source>
</evidence>
<dbReference type="Proteomes" id="UP000636800">
    <property type="component" value="Chromosome 5"/>
</dbReference>
<dbReference type="InterPro" id="IPR027925">
    <property type="entry name" value="MCM_N"/>
</dbReference>
<proteinExistence type="predicted"/>
<dbReference type="SUPFAM" id="SSF50249">
    <property type="entry name" value="Nucleic acid-binding proteins"/>
    <property type="match status" value="1"/>
</dbReference>
<name>A0A835R652_VANPL</name>
<comment type="caution">
    <text evidence="3">The sequence shown here is derived from an EMBL/GenBank/DDBJ whole genome shotgun (WGS) entry which is preliminary data.</text>
</comment>